<dbReference type="SUPFAM" id="SSF53067">
    <property type="entry name" value="Actin-like ATPase domain"/>
    <property type="match status" value="1"/>
</dbReference>
<dbReference type="Proteomes" id="UP000319142">
    <property type="component" value="Unassembled WGS sequence"/>
</dbReference>
<dbReference type="Gene3D" id="3.30.420.40">
    <property type="match status" value="2"/>
</dbReference>
<protein>
    <submittedName>
        <fullName evidence="1">Ethanolamine utilization protein EutJ</fullName>
    </submittedName>
</protein>
<evidence type="ECO:0000313" key="1">
    <source>
        <dbReference type="EMBL" id="TVT35279.1"/>
    </source>
</evidence>
<evidence type="ECO:0000313" key="2">
    <source>
        <dbReference type="Proteomes" id="UP000319142"/>
    </source>
</evidence>
<organism evidence="1 2">
    <name type="scientific">Marinobacter vinifirmus</name>
    <dbReference type="NCBI Taxonomy" id="355591"/>
    <lineage>
        <taxon>Bacteria</taxon>
        <taxon>Pseudomonadati</taxon>
        <taxon>Pseudomonadota</taxon>
        <taxon>Gammaproteobacteria</taxon>
        <taxon>Pseudomonadales</taxon>
        <taxon>Marinobacteraceae</taxon>
        <taxon>Marinobacter</taxon>
    </lineage>
</organism>
<dbReference type="PANTHER" id="PTHR32432">
    <property type="entry name" value="CELL DIVISION PROTEIN FTSA-RELATED"/>
    <property type="match status" value="1"/>
</dbReference>
<sequence length="281" mass="29874">MSRTMAEVNRLLKKTAGLINKDTESPFQGEFRVGVDLGTADIQTIVLDADGNPLAGFMDWANVVRDGVVVDFFGASQIVREQVRRASAKLGIQIEQVTTSFPPGTDSRISTNVIEAAGLEVAGVIDEPSSVAQLLQLDHAAVVDIGGGTTGTAIIEEGRVVRSMDDATGGRHITLTLAGHFGLPYEEAEEMKRTSKDLALCRLAAPVIAKMADIVHGHIAGHKVPAIYLTGGSCALPGFLEVFAAEFPGIEIVMPSHPLYLTPLAIATYSDVLQTREQRVG</sequence>
<dbReference type="Pfam" id="PF14450">
    <property type="entry name" value="FtsA"/>
    <property type="match status" value="1"/>
</dbReference>
<dbReference type="PANTHER" id="PTHR32432:SF3">
    <property type="entry name" value="ETHANOLAMINE UTILIZATION PROTEIN EUTJ"/>
    <property type="match status" value="1"/>
</dbReference>
<dbReference type="InterPro" id="IPR043129">
    <property type="entry name" value="ATPase_NBD"/>
</dbReference>
<comment type="caution">
    <text evidence="1">The sequence shown here is derived from an EMBL/GenBank/DDBJ whole genome shotgun (WGS) entry which is preliminary data.</text>
</comment>
<dbReference type="InterPro" id="IPR013366">
    <property type="entry name" value="EutJ"/>
</dbReference>
<dbReference type="InterPro" id="IPR050696">
    <property type="entry name" value="FtsA/MreB"/>
</dbReference>
<accession>A0A558BFJ4</accession>
<reference evidence="1 2" key="1">
    <citation type="submission" date="2019-07" db="EMBL/GenBank/DDBJ databases">
        <title>The pathways for chlorine oxyanion respiration interact through the shared metabolite chlorate.</title>
        <authorList>
            <person name="Barnum T.P."/>
            <person name="Cheng Y."/>
            <person name="Hill K.A."/>
            <person name="Lucas L.N."/>
            <person name="Carlson H.K."/>
            <person name="Coates J.D."/>
        </authorList>
    </citation>
    <scope>NUCLEOTIDE SEQUENCE [LARGE SCALE GENOMIC DNA]</scope>
    <source>
        <strain evidence="1">UCB</strain>
    </source>
</reference>
<dbReference type="NCBIfam" id="TIGR02529">
    <property type="entry name" value="EutJ"/>
    <property type="match status" value="1"/>
</dbReference>
<dbReference type="NCBIfam" id="NF011660">
    <property type="entry name" value="PRK15080.1"/>
    <property type="match status" value="1"/>
</dbReference>
<gene>
    <name evidence="1" type="primary">eutJ</name>
    <name evidence="1" type="ORF">FHK81_03935</name>
</gene>
<dbReference type="AlphaFoldDB" id="A0A558BFJ4"/>
<name>A0A558BFJ4_9GAMM</name>
<proteinExistence type="predicted"/>
<dbReference type="EMBL" id="VMRX01000007">
    <property type="protein sequence ID" value="TVT35279.1"/>
    <property type="molecule type" value="Genomic_DNA"/>
</dbReference>